<reference evidence="1 2" key="1">
    <citation type="submission" date="2019-02" db="EMBL/GenBank/DDBJ databases">
        <authorList>
            <person name="Lehtovirta-Morley E L."/>
        </authorList>
    </citation>
    <scope>NUCLEOTIDE SEQUENCE [LARGE SCALE GENOMIC DNA]</scope>
    <source>
        <strain evidence="1">NFRAN1</strain>
    </source>
</reference>
<keyword evidence="2" id="KW-1185">Reference proteome</keyword>
<dbReference type="GeneID" id="39420433"/>
<name>A0A484I908_9ARCH</name>
<sequence length="116" mass="13181">MTQLIGNSELKKYHLDRNDILLSANSGFGIELVGDKTTNETALNIFPNSLFNKKVSLSDNSFVGFMMETTDSKVVVFGDYEQRYDIPKSKAKQVDDNNIIIDMDWNEFVSYKVNSI</sequence>
<dbReference type="KEGG" id="nfn:NFRAN_0980"/>
<evidence type="ECO:0000313" key="2">
    <source>
        <dbReference type="Proteomes" id="UP000294299"/>
    </source>
</evidence>
<dbReference type="OrthoDB" id="7113at2157"/>
<accession>A0A484I908</accession>
<dbReference type="AlphaFoldDB" id="A0A484I908"/>
<proteinExistence type="predicted"/>
<evidence type="ECO:0000313" key="1">
    <source>
        <dbReference type="EMBL" id="VFJ13302.1"/>
    </source>
</evidence>
<organism evidence="1 2">
    <name type="scientific">Candidatus Nitrosocosmicus franklandianus</name>
    <dbReference type="NCBI Taxonomy" id="1798806"/>
    <lineage>
        <taxon>Archaea</taxon>
        <taxon>Nitrososphaerota</taxon>
        <taxon>Nitrososphaeria</taxon>
        <taxon>Nitrososphaerales</taxon>
        <taxon>Nitrososphaeraceae</taxon>
        <taxon>Candidatus Nitrosocosmicus</taxon>
    </lineage>
</organism>
<dbReference type="Proteomes" id="UP000294299">
    <property type="component" value="Chromosome NFRAN"/>
</dbReference>
<protein>
    <submittedName>
        <fullName evidence="1">Uncharacterized protein</fullName>
    </submittedName>
</protein>
<dbReference type="RefSeq" id="WP_134483212.1">
    <property type="nucleotide sequence ID" value="NZ_LR216287.1"/>
</dbReference>
<dbReference type="EMBL" id="LR216287">
    <property type="protein sequence ID" value="VFJ13302.1"/>
    <property type="molecule type" value="Genomic_DNA"/>
</dbReference>
<gene>
    <name evidence="1" type="ORF">NFRAN_0980</name>
</gene>